<protein>
    <submittedName>
        <fullName evidence="1">Uncharacterized protein</fullName>
    </submittedName>
</protein>
<reference evidence="1" key="2">
    <citation type="journal article" date="2015" name="Data Brief">
        <title>Shoot transcriptome of the giant reed, Arundo donax.</title>
        <authorList>
            <person name="Barrero R.A."/>
            <person name="Guerrero F.D."/>
            <person name="Moolhuijzen P."/>
            <person name="Goolsby J.A."/>
            <person name="Tidwell J."/>
            <person name="Bellgard S.E."/>
            <person name="Bellgard M.I."/>
        </authorList>
    </citation>
    <scope>NUCLEOTIDE SEQUENCE</scope>
    <source>
        <tissue evidence="1">Shoot tissue taken approximately 20 cm above the soil surface</tissue>
    </source>
</reference>
<dbReference type="AlphaFoldDB" id="A0A0A9F0T2"/>
<accession>A0A0A9F0T2</accession>
<sequence length="28" mass="3351">MYILLGLHLCFCFLAIDNINIVKFHYHV</sequence>
<dbReference type="EMBL" id="GBRH01191949">
    <property type="protein sequence ID" value="JAE05947.1"/>
    <property type="molecule type" value="Transcribed_RNA"/>
</dbReference>
<proteinExistence type="predicted"/>
<evidence type="ECO:0000313" key="1">
    <source>
        <dbReference type="EMBL" id="JAE05947.1"/>
    </source>
</evidence>
<reference evidence="1" key="1">
    <citation type="submission" date="2014-09" db="EMBL/GenBank/DDBJ databases">
        <authorList>
            <person name="Magalhaes I.L.F."/>
            <person name="Oliveira U."/>
            <person name="Santos F.R."/>
            <person name="Vidigal T.H.D.A."/>
            <person name="Brescovit A.D."/>
            <person name="Santos A.J."/>
        </authorList>
    </citation>
    <scope>NUCLEOTIDE SEQUENCE</scope>
    <source>
        <tissue evidence="1">Shoot tissue taken approximately 20 cm above the soil surface</tissue>
    </source>
</reference>
<organism evidence="1">
    <name type="scientific">Arundo donax</name>
    <name type="common">Giant reed</name>
    <name type="synonym">Donax arundinaceus</name>
    <dbReference type="NCBI Taxonomy" id="35708"/>
    <lineage>
        <taxon>Eukaryota</taxon>
        <taxon>Viridiplantae</taxon>
        <taxon>Streptophyta</taxon>
        <taxon>Embryophyta</taxon>
        <taxon>Tracheophyta</taxon>
        <taxon>Spermatophyta</taxon>
        <taxon>Magnoliopsida</taxon>
        <taxon>Liliopsida</taxon>
        <taxon>Poales</taxon>
        <taxon>Poaceae</taxon>
        <taxon>PACMAD clade</taxon>
        <taxon>Arundinoideae</taxon>
        <taxon>Arundineae</taxon>
        <taxon>Arundo</taxon>
    </lineage>
</organism>
<name>A0A0A9F0T2_ARUDO</name>